<dbReference type="InterPro" id="IPR045073">
    <property type="entry name" value="Omega/Tau-like"/>
</dbReference>
<dbReference type="PROSITE" id="PS50405">
    <property type="entry name" value="GST_CTER"/>
    <property type="match status" value="1"/>
</dbReference>
<evidence type="ECO:0000259" key="7">
    <source>
        <dbReference type="PROSITE" id="PS50405"/>
    </source>
</evidence>
<dbReference type="FunFam" id="1.20.1050.10:FF:000016">
    <property type="entry name" value="Glutathione S-transferase U9"/>
    <property type="match status" value="1"/>
</dbReference>
<dbReference type="SFLD" id="SFLDG01152">
    <property type="entry name" value="Main.3:_Omega-_and_Tau-like"/>
    <property type="match status" value="1"/>
</dbReference>
<dbReference type="SFLD" id="SFLDS00019">
    <property type="entry name" value="Glutathione_Transferase_(cytos"/>
    <property type="match status" value="1"/>
</dbReference>
<dbReference type="EMBL" id="JARAOO010000002">
    <property type="protein sequence ID" value="KAJ7978421.1"/>
    <property type="molecule type" value="Genomic_DNA"/>
</dbReference>
<evidence type="ECO:0000313" key="8">
    <source>
        <dbReference type="EMBL" id="KAJ7978421.1"/>
    </source>
</evidence>
<dbReference type="Gene3D" id="3.40.30.10">
    <property type="entry name" value="Glutaredoxin"/>
    <property type="match status" value="1"/>
</dbReference>
<comment type="subcellular location">
    <subcellularLocation>
        <location evidence="5">Cytoplasm</location>
        <location evidence="5">Cytosol</location>
    </subcellularLocation>
</comment>
<dbReference type="KEGG" id="qsa:O6P43_001952"/>
<comment type="catalytic activity">
    <reaction evidence="4 5">
        <text>RX + glutathione = an S-substituted glutathione + a halide anion + H(+)</text>
        <dbReference type="Rhea" id="RHEA:16437"/>
        <dbReference type="ChEBI" id="CHEBI:15378"/>
        <dbReference type="ChEBI" id="CHEBI:16042"/>
        <dbReference type="ChEBI" id="CHEBI:17792"/>
        <dbReference type="ChEBI" id="CHEBI:57925"/>
        <dbReference type="ChEBI" id="CHEBI:90779"/>
        <dbReference type="EC" id="2.5.1.18"/>
    </reaction>
</comment>
<comment type="function">
    <text evidence="5">Is involved in the conjugation of reduced glutathione to a wide number of exogenous and endogenous hydrophobic electrophiles.</text>
</comment>
<comment type="caution">
    <text evidence="8">The sequence shown here is derived from an EMBL/GenBank/DDBJ whole genome shotgun (WGS) entry which is preliminary data.</text>
</comment>
<evidence type="ECO:0000256" key="2">
    <source>
        <dbReference type="ARBA" id="ARBA00022679"/>
    </source>
</evidence>
<gene>
    <name evidence="8" type="ORF">O6P43_001952</name>
</gene>
<dbReference type="GO" id="GO:0009407">
    <property type="term" value="P:toxin catabolic process"/>
    <property type="evidence" value="ECO:0007669"/>
    <property type="project" value="UniProtKB-ARBA"/>
</dbReference>
<dbReference type="InterPro" id="IPR045074">
    <property type="entry name" value="GST_C_Tau"/>
</dbReference>
<reference evidence="8" key="1">
    <citation type="journal article" date="2023" name="Science">
        <title>Elucidation of the pathway for biosynthesis of saponin adjuvants from the soapbark tree.</title>
        <authorList>
            <person name="Reed J."/>
            <person name="Orme A."/>
            <person name="El-Demerdash A."/>
            <person name="Owen C."/>
            <person name="Martin L.B.B."/>
            <person name="Misra R.C."/>
            <person name="Kikuchi S."/>
            <person name="Rejzek M."/>
            <person name="Martin A.C."/>
            <person name="Harkess A."/>
            <person name="Leebens-Mack J."/>
            <person name="Louveau T."/>
            <person name="Stephenson M.J."/>
            <person name="Osbourn A."/>
        </authorList>
    </citation>
    <scope>NUCLEOTIDE SEQUENCE</scope>
    <source>
        <strain evidence="8">S10</strain>
    </source>
</reference>
<dbReference type="CDD" id="cd03185">
    <property type="entry name" value="GST_C_Tau"/>
    <property type="match status" value="1"/>
</dbReference>
<evidence type="ECO:0000259" key="6">
    <source>
        <dbReference type="PROSITE" id="PS50404"/>
    </source>
</evidence>
<dbReference type="SFLD" id="SFLDG00358">
    <property type="entry name" value="Main_(cytGST)"/>
    <property type="match status" value="1"/>
</dbReference>
<dbReference type="GO" id="GO:0006749">
    <property type="term" value="P:glutathione metabolic process"/>
    <property type="evidence" value="ECO:0007669"/>
    <property type="project" value="InterPro"/>
</dbReference>
<keyword evidence="9" id="KW-1185">Reference proteome</keyword>
<dbReference type="InterPro" id="IPR010987">
    <property type="entry name" value="Glutathione-S-Trfase_C-like"/>
</dbReference>
<dbReference type="AlphaFoldDB" id="A0AAD7QCP5"/>
<dbReference type="SUPFAM" id="SSF52833">
    <property type="entry name" value="Thioredoxin-like"/>
    <property type="match status" value="1"/>
</dbReference>
<evidence type="ECO:0000256" key="3">
    <source>
        <dbReference type="ARBA" id="ARBA00025743"/>
    </source>
</evidence>
<keyword evidence="1" id="KW-0216">Detoxification</keyword>
<dbReference type="FunFam" id="3.40.30.10:FF:000014">
    <property type="entry name" value="Tau class glutathione S-transferase"/>
    <property type="match status" value="1"/>
</dbReference>
<feature type="domain" description="GST N-terminal" evidence="6">
    <location>
        <begin position="5"/>
        <end position="84"/>
    </location>
</feature>
<keyword evidence="5" id="KW-0963">Cytoplasm</keyword>
<dbReference type="Pfam" id="PF02798">
    <property type="entry name" value="GST_N"/>
    <property type="match status" value="1"/>
</dbReference>
<dbReference type="InterPro" id="IPR036249">
    <property type="entry name" value="Thioredoxin-like_sf"/>
</dbReference>
<dbReference type="EC" id="2.5.1.18" evidence="5"/>
<dbReference type="PROSITE" id="PS50404">
    <property type="entry name" value="GST_NTER"/>
    <property type="match status" value="1"/>
</dbReference>
<name>A0AAD7QCP5_QUISA</name>
<sequence>MAEQNKVILHGWWVSPYVKVVEFALKIKGISYEYVEEDLPNKSPLLLKYNPVHKKVPVLVHKGKPIAESLLILEYIDETWKDGPSILPQDPYKRALARFWANFIPQHLFTAMISVLKTEGEEQQKAIKEVFEKLTLLENGMKDLYPDGTSSVDSENMGLVGIFMCSFFGTHKSHEEVLGIKFIKPEKFPLLFSWLNAINELPLVKELAPPHEKSVALVQSFRQNDLKSTAA</sequence>
<dbReference type="Proteomes" id="UP001163823">
    <property type="component" value="Chromosome 2"/>
</dbReference>
<dbReference type="CDD" id="cd03058">
    <property type="entry name" value="GST_N_Tau"/>
    <property type="match status" value="1"/>
</dbReference>
<evidence type="ECO:0000256" key="1">
    <source>
        <dbReference type="ARBA" id="ARBA00022575"/>
    </source>
</evidence>
<dbReference type="InterPro" id="IPR036282">
    <property type="entry name" value="Glutathione-S-Trfase_C_sf"/>
</dbReference>
<dbReference type="GO" id="GO:0005829">
    <property type="term" value="C:cytosol"/>
    <property type="evidence" value="ECO:0007669"/>
    <property type="project" value="UniProtKB-SubCell"/>
</dbReference>
<evidence type="ECO:0000256" key="4">
    <source>
        <dbReference type="ARBA" id="ARBA00047960"/>
    </source>
</evidence>
<dbReference type="InterPro" id="IPR004045">
    <property type="entry name" value="Glutathione_S-Trfase_N"/>
</dbReference>
<dbReference type="PANTHER" id="PTHR11260">
    <property type="entry name" value="GLUTATHIONE S-TRANSFERASE, GST, SUPERFAMILY, GST DOMAIN CONTAINING"/>
    <property type="match status" value="1"/>
</dbReference>
<keyword evidence="2 5" id="KW-0808">Transferase</keyword>
<accession>A0AAD7QCP5</accession>
<dbReference type="GO" id="GO:0004364">
    <property type="term" value="F:glutathione transferase activity"/>
    <property type="evidence" value="ECO:0007669"/>
    <property type="project" value="UniProtKB-UniRule"/>
</dbReference>
<dbReference type="InterPro" id="IPR040079">
    <property type="entry name" value="Glutathione_S-Trfase"/>
</dbReference>
<feature type="domain" description="GST C-terminal" evidence="7">
    <location>
        <begin position="90"/>
        <end position="228"/>
    </location>
</feature>
<dbReference type="Gene3D" id="1.20.1050.10">
    <property type="match status" value="1"/>
</dbReference>
<dbReference type="SUPFAM" id="SSF47616">
    <property type="entry name" value="GST C-terminal domain-like"/>
    <property type="match status" value="1"/>
</dbReference>
<protein>
    <recommendedName>
        <fullName evidence="5">Glutathione S-transferase</fullName>
        <ecNumber evidence="5">2.5.1.18</ecNumber>
    </recommendedName>
</protein>
<evidence type="ECO:0000313" key="9">
    <source>
        <dbReference type="Proteomes" id="UP001163823"/>
    </source>
</evidence>
<proteinExistence type="inferred from homology"/>
<evidence type="ECO:0000256" key="5">
    <source>
        <dbReference type="RuleBase" id="RU369102"/>
    </source>
</evidence>
<dbReference type="PANTHER" id="PTHR11260:SF711">
    <property type="entry name" value="GLUTATHIONE S-TRANSFERASE U9"/>
    <property type="match status" value="1"/>
</dbReference>
<comment type="similarity">
    <text evidence="3">Belongs to the GST superfamily. Tau family.</text>
</comment>
<organism evidence="8 9">
    <name type="scientific">Quillaja saponaria</name>
    <name type="common">Soap bark tree</name>
    <dbReference type="NCBI Taxonomy" id="32244"/>
    <lineage>
        <taxon>Eukaryota</taxon>
        <taxon>Viridiplantae</taxon>
        <taxon>Streptophyta</taxon>
        <taxon>Embryophyta</taxon>
        <taxon>Tracheophyta</taxon>
        <taxon>Spermatophyta</taxon>
        <taxon>Magnoliopsida</taxon>
        <taxon>eudicotyledons</taxon>
        <taxon>Gunneridae</taxon>
        <taxon>Pentapetalae</taxon>
        <taxon>rosids</taxon>
        <taxon>fabids</taxon>
        <taxon>Fabales</taxon>
        <taxon>Quillajaceae</taxon>
        <taxon>Quillaja</taxon>
    </lineage>
</organism>